<sequence length="71" mass="7888">MVDERGSCEAREAEKRKNGGHHCYDSRRCVASVLQGEKQSIDEPTNRGNPAAAVYSAQALKKRRRSGLNRS</sequence>
<protein>
    <submittedName>
        <fullName evidence="2">Uncharacterized protein</fullName>
    </submittedName>
</protein>
<dbReference type="EMBL" id="OZ034822">
    <property type="protein sequence ID" value="CAL1412336.1"/>
    <property type="molecule type" value="Genomic_DNA"/>
</dbReference>
<gene>
    <name evidence="2" type="ORF">LTRI10_LOCUS51636</name>
</gene>
<feature type="compositionally biased region" description="Basic residues" evidence="1">
    <location>
        <begin position="60"/>
        <end position="71"/>
    </location>
</feature>
<evidence type="ECO:0000313" key="3">
    <source>
        <dbReference type="Proteomes" id="UP001497516"/>
    </source>
</evidence>
<accession>A0AAV2GPC6</accession>
<evidence type="ECO:0000313" key="2">
    <source>
        <dbReference type="EMBL" id="CAL1412336.1"/>
    </source>
</evidence>
<keyword evidence="3" id="KW-1185">Reference proteome</keyword>
<reference evidence="2 3" key="1">
    <citation type="submission" date="2024-04" db="EMBL/GenBank/DDBJ databases">
        <authorList>
            <person name="Fracassetti M."/>
        </authorList>
    </citation>
    <scope>NUCLEOTIDE SEQUENCE [LARGE SCALE GENOMIC DNA]</scope>
</reference>
<feature type="region of interest" description="Disordered" evidence="1">
    <location>
        <begin position="1"/>
        <end position="22"/>
    </location>
</feature>
<organism evidence="2 3">
    <name type="scientific">Linum trigynum</name>
    <dbReference type="NCBI Taxonomy" id="586398"/>
    <lineage>
        <taxon>Eukaryota</taxon>
        <taxon>Viridiplantae</taxon>
        <taxon>Streptophyta</taxon>
        <taxon>Embryophyta</taxon>
        <taxon>Tracheophyta</taxon>
        <taxon>Spermatophyta</taxon>
        <taxon>Magnoliopsida</taxon>
        <taxon>eudicotyledons</taxon>
        <taxon>Gunneridae</taxon>
        <taxon>Pentapetalae</taxon>
        <taxon>rosids</taxon>
        <taxon>fabids</taxon>
        <taxon>Malpighiales</taxon>
        <taxon>Linaceae</taxon>
        <taxon>Linum</taxon>
    </lineage>
</organism>
<feature type="region of interest" description="Disordered" evidence="1">
    <location>
        <begin position="38"/>
        <end position="71"/>
    </location>
</feature>
<proteinExistence type="predicted"/>
<evidence type="ECO:0000256" key="1">
    <source>
        <dbReference type="SAM" id="MobiDB-lite"/>
    </source>
</evidence>
<dbReference type="Proteomes" id="UP001497516">
    <property type="component" value="Chromosome 9"/>
</dbReference>
<dbReference type="AlphaFoldDB" id="A0AAV2GPC6"/>
<name>A0AAV2GPC6_9ROSI</name>